<evidence type="ECO:0000259" key="1">
    <source>
        <dbReference type="Pfam" id="PF13962"/>
    </source>
</evidence>
<dbReference type="AlphaFoldDB" id="A0A067D8M1"/>
<dbReference type="GO" id="GO:0016020">
    <property type="term" value="C:membrane"/>
    <property type="evidence" value="ECO:0000318"/>
    <property type="project" value="GO_Central"/>
</dbReference>
<dbReference type="Pfam" id="PF13962">
    <property type="entry name" value="PGG"/>
    <property type="match status" value="1"/>
</dbReference>
<dbReference type="Gene3D" id="1.25.40.20">
    <property type="entry name" value="Ankyrin repeat-containing domain"/>
    <property type="match status" value="2"/>
</dbReference>
<dbReference type="SUPFAM" id="SSF48403">
    <property type="entry name" value="Ankyrin repeat"/>
    <property type="match status" value="1"/>
</dbReference>
<dbReference type="STRING" id="2711.A0A067D8M1"/>
<evidence type="ECO:0000313" key="2">
    <source>
        <dbReference type="EMBL" id="KDO39163.1"/>
    </source>
</evidence>
<dbReference type="InterPro" id="IPR036770">
    <property type="entry name" value="Ankyrin_rpt-contain_sf"/>
</dbReference>
<feature type="domain" description="PGG" evidence="1">
    <location>
        <begin position="350"/>
        <end position="382"/>
    </location>
</feature>
<dbReference type="PaxDb" id="2711-XP_006490208.1"/>
<dbReference type="InterPro" id="IPR002110">
    <property type="entry name" value="Ankyrin_rpt"/>
</dbReference>
<dbReference type="SMR" id="A0A067D8M1"/>
<gene>
    <name evidence="2" type="ORF">CISIN_1g037504mg</name>
</gene>
<dbReference type="InterPro" id="IPR026961">
    <property type="entry name" value="PGG_dom"/>
</dbReference>
<protein>
    <recommendedName>
        <fullName evidence="1">PGG domain-containing protein</fullName>
    </recommendedName>
</protein>
<dbReference type="PANTHER" id="PTHR24177:SF434">
    <property type="entry name" value="PGG DOMAIN-CONTAINING PROTEIN"/>
    <property type="match status" value="1"/>
</dbReference>
<dbReference type="SMART" id="SM00248">
    <property type="entry name" value="ANK"/>
    <property type="match status" value="4"/>
</dbReference>
<dbReference type="EMBL" id="KK786887">
    <property type="protein sequence ID" value="KDO39163.1"/>
    <property type="molecule type" value="Genomic_DNA"/>
</dbReference>
<dbReference type="eggNOG" id="KOG0504">
    <property type="taxonomic scope" value="Eukaryota"/>
</dbReference>
<keyword evidence="3" id="KW-1185">Reference proteome</keyword>
<accession>A0A067D8M1</accession>
<dbReference type="PANTHER" id="PTHR24177">
    <property type="entry name" value="CASKIN"/>
    <property type="match status" value="1"/>
</dbReference>
<dbReference type="Pfam" id="PF12796">
    <property type="entry name" value="Ank_2"/>
    <property type="match status" value="1"/>
</dbReference>
<organism evidence="2 3">
    <name type="scientific">Citrus sinensis</name>
    <name type="common">Sweet orange</name>
    <name type="synonym">Citrus aurantium var. sinensis</name>
    <dbReference type="NCBI Taxonomy" id="2711"/>
    <lineage>
        <taxon>Eukaryota</taxon>
        <taxon>Viridiplantae</taxon>
        <taxon>Streptophyta</taxon>
        <taxon>Embryophyta</taxon>
        <taxon>Tracheophyta</taxon>
        <taxon>Spermatophyta</taxon>
        <taxon>Magnoliopsida</taxon>
        <taxon>eudicotyledons</taxon>
        <taxon>Gunneridae</taxon>
        <taxon>Pentapetalae</taxon>
        <taxon>rosids</taxon>
        <taxon>malvids</taxon>
        <taxon>Sapindales</taxon>
        <taxon>Rutaceae</taxon>
        <taxon>Aurantioideae</taxon>
        <taxon>Citrus</taxon>
    </lineage>
</organism>
<reference evidence="2 3" key="1">
    <citation type="submission" date="2014-04" db="EMBL/GenBank/DDBJ databases">
        <authorList>
            <consortium name="International Citrus Genome Consortium"/>
            <person name="Gmitter F."/>
            <person name="Chen C."/>
            <person name="Farmerie W."/>
            <person name="Harkins T."/>
            <person name="Desany B."/>
            <person name="Mohiuddin M."/>
            <person name="Kodira C."/>
            <person name="Borodovsky M."/>
            <person name="Lomsadze A."/>
            <person name="Burns P."/>
            <person name="Jenkins J."/>
            <person name="Prochnik S."/>
            <person name="Shu S."/>
            <person name="Chapman J."/>
            <person name="Pitluck S."/>
            <person name="Schmutz J."/>
            <person name="Rokhsar D."/>
        </authorList>
    </citation>
    <scope>NUCLEOTIDE SEQUENCE</scope>
</reference>
<name>A0A067D8M1_CITSI</name>
<dbReference type="Proteomes" id="UP000027120">
    <property type="component" value="Unassembled WGS sequence"/>
</dbReference>
<evidence type="ECO:0000313" key="3">
    <source>
        <dbReference type="Proteomes" id="UP000027120"/>
    </source>
</evidence>
<sequence length="396" mass="44709">MAHSAPLELHVYSNPPVEEIRTRRLKLYRVALNGDWARAKVIYDEHKDEIGDVITRLGDTALHVAAAANRIDFVKKLVKKMKAENLDLAKRNRIGCTALFYAAASGSVELVKATMEGNEDITMVPQDDKDRMLPIVGAASLGHTEVVEFLYRETKNSLKDDDCIELLVKLIETDSYETALHVLARKNLTSSNQNPRGIFQRYFNLGAKAVENERALELVELLWENFLFKYPDLIWKFDENGHTIFHIAVSNRMREIFKFIFEISSVADLLFDSKDKDGNNILHLAGKLPPLNRLNIVSVAALQLQRELLWFQEVKKVVPRKFAEEKNNDGLTPGDLFIKEHEELKKKGETWVKDNASSCMIVATLITTVVFGAAITVPGGYKEGIGRLCLTLPNFA</sequence>
<proteinExistence type="predicted"/>